<feature type="transmembrane region" description="Helical" evidence="8">
    <location>
        <begin position="257"/>
        <end position="276"/>
    </location>
</feature>
<keyword evidence="6 8" id="KW-0472">Membrane</keyword>
<feature type="transmembrane region" description="Helical" evidence="8">
    <location>
        <begin position="660"/>
        <end position="682"/>
    </location>
</feature>
<dbReference type="OMA" id="GIFMKIS"/>
<evidence type="ECO:0000256" key="3">
    <source>
        <dbReference type="ARBA" id="ARBA00022475"/>
    </source>
</evidence>
<dbReference type="PANTHER" id="PTHR11388:SF76">
    <property type="entry name" value="SOLUTE CARRIER ORGANIC ANION TRANSPORTER FAMILY MEMBER"/>
    <property type="match status" value="1"/>
</dbReference>
<dbReference type="VEuPathDB" id="VectorBase:CSON000045"/>
<gene>
    <name evidence="10" type="primary">CSON000045</name>
</gene>
<feature type="transmembrane region" description="Helical" evidence="8">
    <location>
        <begin position="142"/>
        <end position="161"/>
    </location>
</feature>
<evidence type="ECO:0000256" key="2">
    <source>
        <dbReference type="ARBA" id="ARBA00009657"/>
    </source>
</evidence>
<keyword evidence="8" id="KW-0406">Ion transport</keyword>
<keyword evidence="3" id="KW-1003">Cell membrane</keyword>
<dbReference type="Gene3D" id="3.30.60.30">
    <property type="match status" value="1"/>
</dbReference>
<feature type="transmembrane region" description="Helical" evidence="8">
    <location>
        <begin position="572"/>
        <end position="596"/>
    </location>
</feature>
<evidence type="ECO:0000313" key="10">
    <source>
        <dbReference type="EMBL" id="SSX28449.1"/>
    </source>
</evidence>
<feature type="transmembrane region" description="Helical" evidence="8">
    <location>
        <begin position="296"/>
        <end position="314"/>
    </location>
</feature>
<dbReference type="GO" id="GO:0043252">
    <property type="term" value="P:sodium-independent organic anion transport"/>
    <property type="evidence" value="ECO:0007669"/>
    <property type="project" value="TreeGrafter"/>
</dbReference>
<reference evidence="10" key="1">
    <citation type="submission" date="2018-07" db="EMBL/GenBank/DDBJ databases">
        <authorList>
            <person name="Quirk P.G."/>
            <person name="Krulwich T.A."/>
        </authorList>
    </citation>
    <scope>NUCLEOTIDE SEQUENCE</scope>
</reference>
<feature type="transmembrane region" description="Helical" evidence="8">
    <location>
        <begin position="428"/>
        <end position="447"/>
    </location>
</feature>
<feature type="transmembrane region" description="Helical" evidence="8">
    <location>
        <begin position="608"/>
        <end position="631"/>
    </location>
</feature>
<dbReference type="CDD" id="cd17336">
    <property type="entry name" value="MFS_SLCO_OATP"/>
    <property type="match status" value="1"/>
</dbReference>
<dbReference type="Pfam" id="PF03137">
    <property type="entry name" value="OATP"/>
    <property type="match status" value="1"/>
</dbReference>
<organism evidence="10">
    <name type="scientific">Culicoides sonorensis</name>
    <name type="common">Biting midge</name>
    <dbReference type="NCBI Taxonomy" id="179676"/>
    <lineage>
        <taxon>Eukaryota</taxon>
        <taxon>Metazoa</taxon>
        <taxon>Ecdysozoa</taxon>
        <taxon>Arthropoda</taxon>
        <taxon>Hexapoda</taxon>
        <taxon>Insecta</taxon>
        <taxon>Pterygota</taxon>
        <taxon>Neoptera</taxon>
        <taxon>Endopterygota</taxon>
        <taxon>Diptera</taxon>
        <taxon>Nematocera</taxon>
        <taxon>Chironomoidea</taxon>
        <taxon>Ceratopogonidae</taxon>
        <taxon>Ceratopogoninae</taxon>
        <taxon>Culicoides</taxon>
        <taxon>Monoculicoides</taxon>
    </lineage>
</organism>
<dbReference type="EMBL" id="UFQT01001008">
    <property type="protein sequence ID" value="SSX28449.1"/>
    <property type="molecule type" value="Genomic_DNA"/>
</dbReference>
<dbReference type="SUPFAM" id="SSF103473">
    <property type="entry name" value="MFS general substrate transporter"/>
    <property type="match status" value="1"/>
</dbReference>
<dbReference type="Pfam" id="PF07648">
    <property type="entry name" value="Kazal_2"/>
    <property type="match status" value="1"/>
</dbReference>
<accession>A0A336MHM0</accession>
<keyword evidence="7" id="KW-1015">Disulfide bond</keyword>
<feature type="transmembrane region" description="Helical" evidence="8">
    <location>
        <begin position="387"/>
        <end position="408"/>
    </location>
</feature>
<dbReference type="GO" id="GO:0006811">
    <property type="term" value="P:monoatomic ion transport"/>
    <property type="evidence" value="ECO:0007669"/>
    <property type="project" value="UniProtKB-KW"/>
</dbReference>
<dbReference type="NCBIfam" id="TIGR00805">
    <property type="entry name" value="oat"/>
    <property type="match status" value="1"/>
</dbReference>
<proteinExistence type="inferred from homology"/>
<name>A0A336MHM0_CULSO</name>
<dbReference type="GO" id="GO:0016323">
    <property type="term" value="C:basolateral plasma membrane"/>
    <property type="evidence" value="ECO:0007669"/>
    <property type="project" value="TreeGrafter"/>
</dbReference>
<dbReference type="AlphaFoldDB" id="A0A336MHM0"/>
<keyword evidence="8" id="KW-0813">Transport</keyword>
<evidence type="ECO:0000256" key="5">
    <source>
        <dbReference type="ARBA" id="ARBA00022989"/>
    </source>
</evidence>
<keyword evidence="5 8" id="KW-1133">Transmembrane helix</keyword>
<evidence type="ECO:0000256" key="8">
    <source>
        <dbReference type="RuleBase" id="RU362056"/>
    </source>
</evidence>
<comment type="caution">
    <text evidence="8">Lacks conserved residue(s) required for the propagation of feature annotation.</text>
</comment>
<evidence type="ECO:0000256" key="6">
    <source>
        <dbReference type="ARBA" id="ARBA00023136"/>
    </source>
</evidence>
<dbReference type="SUPFAM" id="SSF100895">
    <property type="entry name" value="Kazal-type serine protease inhibitors"/>
    <property type="match status" value="1"/>
</dbReference>
<evidence type="ECO:0000256" key="1">
    <source>
        <dbReference type="ARBA" id="ARBA00004651"/>
    </source>
</evidence>
<feature type="transmembrane region" description="Helical" evidence="8">
    <location>
        <begin position="217"/>
        <end position="236"/>
    </location>
</feature>
<dbReference type="InterPro" id="IPR036259">
    <property type="entry name" value="MFS_trans_sf"/>
</dbReference>
<dbReference type="InterPro" id="IPR036058">
    <property type="entry name" value="Kazal_dom_sf"/>
</dbReference>
<feature type="transmembrane region" description="Helical" evidence="8">
    <location>
        <begin position="72"/>
        <end position="91"/>
    </location>
</feature>
<evidence type="ECO:0000256" key="7">
    <source>
        <dbReference type="ARBA" id="ARBA00023157"/>
    </source>
</evidence>
<feature type="transmembrane region" description="Helical" evidence="8">
    <location>
        <begin position="459"/>
        <end position="478"/>
    </location>
</feature>
<comment type="subcellular location">
    <subcellularLocation>
        <location evidence="1 8">Cell membrane</location>
        <topology evidence="1 8">Multi-pass membrane protein</topology>
    </subcellularLocation>
</comment>
<dbReference type="InterPro" id="IPR002350">
    <property type="entry name" value="Kazal_dom"/>
</dbReference>
<dbReference type="GO" id="GO:0015347">
    <property type="term" value="F:sodium-independent organic anion transmembrane transporter activity"/>
    <property type="evidence" value="ECO:0007669"/>
    <property type="project" value="TreeGrafter"/>
</dbReference>
<comment type="similarity">
    <text evidence="2 8">Belongs to the organo anion transporter (TC 2.A.60) family.</text>
</comment>
<keyword evidence="4 8" id="KW-0812">Transmembrane</keyword>
<dbReference type="PANTHER" id="PTHR11388">
    <property type="entry name" value="ORGANIC ANION TRANSPORTER"/>
    <property type="match status" value="1"/>
</dbReference>
<sequence length="710" mass="79720">MPHSILRTPRISESDHDHLDLDMPEYRSRAVSFSATSKQEDGDFILFPDHVPYPREAEAAAKWRNFFINRKTYTFIYGAAGCIYSASFRYFNGTITTMEKRFKIPSRNTGIISSGNDISQVFASILLTYYASGKNKPKWMSFSLYAIALYCLMSAMPHFLYGPGKDALQLTEEHRFELGNNLTDFMTITEKRKSLCNVNGTIAAVCDPEGGELAPQVLLFSAQVIFGIAESVYYVFGLSYLDDNVSRAKTPLMISELMLGPAVGYSLASFCLKFYIDPTLHPMITSKDPRWLGCWWAGWIFIALILVILGYCMGQFPKELNKSENKQQLTQEHIKRRKIDSFLINKEAAPLNEYLSETSVVKNKSDDDKPSFKGLKESLSRLLNNKILMFNNFSTVLTLIGAIPYWMFAPKYFEIQYLQTPSEASFKVGTISFIFSGLGVLMSGFIITKLKPTARQLAAWNVFTTTISIFGLIANYYLGCDANDTALTSGFELQGVCNVTEMCHCDYVKYAPVCGSNNQTYISACHAGCVDEQIDPQLNIKVFTNCSCIENDNNKNALAVQGACPIDCYRPMMAFLAIIYLKKFLGASGLAGNFLVSLRCIEKRDKPLSVGLMLMMTSLLAFIPAPIYFGINMDRACLLWGKTCSTKGNCWLYDGPKMRFAMNIVGAFFVTLGTLLDVGVWYHAKNLKIFEDDDNDEEKKDNGTKKQQDD</sequence>
<feature type="domain" description="Kazal-like" evidence="9">
    <location>
        <begin position="491"/>
        <end position="547"/>
    </location>
</feature>
<protein>
    <recommendedName>
        <fullName evidence="8">Solute carrier organic anion transporter family member</fullName>
    </recommendedName>
</protein>
<dbReference type="InterPro" id="IPR004156">
    <property type="entry name" value="OATP"/>
</dbReference>
<dbReference type="PROSITE" id="PS51465">
    <property type="entry name" value="KAZAL_2"/>
    <property type="match status" value="1"/>
</dbReference>
<evidence type="ECO:0000256" key="4">
    <source>
        <dbReference type="ARBA" id="ARBA00022692"/>
    </source>
</evidence>
<evidence type="ECO:0000259" key="9">
    <source>
        <dbReference type="PROSITE" id="PS51465"/>
    </source>
</evidence>
<dbReference type="Gene3D" id="1.20.1250.20">
    <property type="entry name" value="MFS general substrate transporter like domains"/>
    <property type="match status" value="1"/>
</dbReference>